<dbReference type="AlphaFoldDB" id="A0A917H3T9"/>
<dbReference type="GO" id="GO:0017057">
    <property type="term" value="F:6-phosphogluconolactonase activity"/>
    <property type="evidence" value="ECO:0007669"/>
    <property type="project" value="TreeGrafter"/>
</dbReference>
<dbReference type="RefSeq" id="WP_188889019.1">
    <property type="nucleotide sequence ID" value="NZ_BMHY01000003.1"/>
</dbReference>
<comment type="similarity">
    <text evidence="1">Belongs to the cycloisomerase 2 family.</text>
</comment>
<evidence type="ECO:0000313" key="3">
    <source>
        <dbReference type="Proteomes" id="UP000600247"/>
    </source>
</evidence>
<dbReference type="Gene3D" id="2.130.10.10">
    <property type="entry name" value="YVTN repeat-like/Quinoprotein amine dehydrogenase"/>
    <property type="match status" value="1"/>
</dbReference>
<evidence type="ECO:0000256" key="1">
    <source>
        <dbReference type="ARBA" id="ARBA00005564"/>
    </source>
</evidence>
<dbReference type="InterPro" id="IPR019405">
    <property type="entry name" value="Lactonase_7-beta_prop"/>
</dbReference>
<protein>
    <recommendedName>
        <fullName evidence="4">6-phosphogluconolactonase</fullName>
    </recommendedName>
</protein>
<dbReference type="InterPro" id="IPR050282">
    <property type="entry name" value="Cycloisomerase_2"/>
</dbReference>
<dbReference type="InterPro" id="IPR015943">
    <property type="entry name" value="WD40/YVTN_repeat-like_dom_sf"/>
</dbReference>
<dbReference type="PANTHER" id="PTHR30344">
    <property type="entry name" value="6-PHOSPHOGLUCONOLACTONASE-RELATED"/>
    <property type="match status" value="1"/>
</dbReference>
<keyword evidence="3" id="KW-1185">Reference proteome</keyword>
<dbReference type="EMBL" id="BMHY01000003">
    <property type="protein sequence ID" value="GGG66566.1"/>
    <property type="molecule type" value="Genomic_DNA"/>
</dbReference>
<proteinExistence type="inferred from homology"/>
<name>A0A917H3T9_9BACL</name>
<evidence type="ECO:0000313" key="2">
    <source>
        <dbReference type="EMBL" id="GGG66566.1"/>
    </source>
</evidence>
<dbReference type="InterPro" id="IPR011048">
    <property type="entry name" value="Haem_d1_sf"/>
</dbReference>
<gene>
    <name evidence="2" type="ORF">GCM10010918_21330</name>
</gene>
<dbReference type="PANTHER" id="PTHR30344:SF1">
    <property type="entry name" value="6-PHOSPHOGLUCONOLACTONASE"/>
    <property type="match status" value="1"/>
</dbReference>
<reference evidence="2 3" key="1">
    <citation type="journal article" date="2014" name="Int. J. Syst. Evol. Microbiol.">
        <title>Complete genome sequence of Corynebacterium casei LMG S-19264T (=DSM 44701T), isolated from a smear-ripened cheese.</title>
        <authorList>
            <consortium name="US DOE Joint Genome Institute (JGI-PGF)"/>
            <person name="Walter F."/>
            <person name="Albersmeier A."/>
            <person name="Kalinowski J."/>
            <person name="Ruckert C."/>
        </authorList>
    </citation>
    <scope>NUCLEOTIDE SEQUENCE [LARGE SCALE GENOMIC DNA]</scope>
    <source>
        <strain evidence="2 3">CGMCC 1.15286</strain>
    </source>
</reference>
<dbReference type="Pfam" id="PF10282">
    <property type="entry name" value="Lactonase"/>
    <property type="match status" value="1"/>
</dbReference>
<dbReference type="Proteomes" id="UP000600247">
    <property type="component" value="Unassembled WGS sequence"/>
</dbReference>
<dbReference type="GO" id="GO:0005829">
    <property type="term" value="C:cytosol"/>
    <property type="evidence" value="ECO:0007669"/>
    <property type="project" value="TreeGrafter"/>
</dbReference>
<evidence type="ECO:0008006" key="4">
    <source>
        <dbReference type="Google" id="ProtNLM"/>
    </source>
</evidence>
<organism evidence="2 3">
    <name type="scientific">Paenibacillus radicis</name>
    <name type="common">ex Gao et al. 2016</name>
    <dbReference type="NCBI Taxonomy" id="1737354"/>
    <lineage>
        <taxon>Bacteria</taxon>
        <taxon>Bacillati</taxon>
        <taxon>Bacillota</taxon>
        <taxon>Bacilli</taxon>
        <taxon>Bacillales</taxon>
        <taxon>Paenibacillaceae</taxon>
        <taxon>Paenibacillus</taxon>
    </lineage>
</organism>
<dbReference type="SUPFAM" id="SSF51004">
    <property type="entry name" value="C-terminal (heme d1) domain of cytochrome cd1-nitrite reductase"/>
    <property type="match status" value="1"/>
</dbReference>
<comment type="caution">
    <text evidence="2">The sequence shown here is derived from an EMBL/GenBank/DDBJ whole genome shotgun (WGS) entry which is preliminary data.</text>
</comment>
<accession>A0A917H3T9</accession>
<sequence>MSVHTKQMFVFIGSYAEASANGVYMYAFNEENGTLSLKDEAAGLRNPTFLNVDAANRRLYAIAEGLTADGGKGGDAVAYEIEIDGNGGGALRQLNRKLAITAPSCHIQRDVDSEYVLLASYHGGRVSLVSLEENGEIGELLDIQQHEGEAPHPHSLFFSPDGRYVFVPDLGIDRIRVYTINKEAGKLEFHGETAVEAGAGPRHFVFHPNGQFGYVINELDSTIVAFRYDAEGGRLETVETVSTLPADYEGPNGCAEITMSADGKFLYGSNRGHDSIVVFAADGETGRLTLVGHVSTEGKHPRHFAILPGGRYLLAANKDTDNVAVFRMEPSGLPVYTGYSIELPGPVCVQAAYF</sequence>